<dbReference type="Gene3D" id="2.130.10.10">
    <property type="entry name" value="YVTN repeat-like/Quinoprotein amine dehydrogenase"/>
    <property type="match status" value="1"/>
</dbReference>
<dbReference type="Proteomes" id="UP000183760">
    <property type="component" value="Unassembled WGS sequence"/>
</dbReference>
<reference evidence="2 3" key="1">
    <citation type="submission" date="2016-10" db="EMBL/GenBank/DDBJ databases">
        <authorList>
            <person name="Varghese N."/>
            <person name="Submissions S."/>
        </authorList>
    </citation>
    <scope>NUCLEOTIDE SEQUENCE [LARGE SCALE GENOMIC DNA]</scope>
    <source>
        <strain evidence="2 3">DSM 16525</strain>
    </source>
</reference>
<gene>
    <name evidence="1" type="ORF">MFU01_38850</name>
    <name evidence="2" type="ORF">SAMN05443572_108115</name>
</gene>
<comment type="caution">
    <text evidence="1">The sequence shown here is derived from an EMBL/GenBank/DDBJ whole genome shotgun (WGS) entry which is preliminary data.</text>
</comment>
<keyword evidence="3" id="KW-1185">Reference proteome</keyword>
<evidence type="ECO:0000313" key="4">
    <source>
        <dbReference type="Proteomes" id="UP000321514"/>
    </source>
</evidence>
<dbReference type="RefSeq" id="WP_074957220.1">
    <property type="nucleotide sequence ID" value="NZ_BJXR01000030.1"/>
</dbReference>
<dbReference type="EMBL" id="BJXR01000030">
    <property type="protein sequence ID" value="GEN08848.1"/>
    <property type="molecule type" value="Genomic_DNA"/>
</dbReference>
<dbReference type="SUPFAM" id="SSF49464">
    <property type="entry name" value="Carboxypeptidase regulatory domain-like"/>
    <property type="match status" value="1"/>
</dbReference>
<dbReference type="SUPFAM" id="SSF50969">
    <property type="entry name" value="YVTN repeat-like/Quinoprotein amine dehydrogenase"/>
    <property type="match status" value="1"/>
</dbReference>
<dbReference type="InterPro" id="IPR008969">
    <property type="entry name" value="CarboxyPept-like_regulatory"/>
</dbReference>
<dbReference type="OrthoDB" id="7767370at2"/>
<sequence length="447" mass="49081">MPRSGPWLLFLWVGLVVSCAAPLSSEELPSKRRPSIRVTYEDGQPAAGASVRVNDAEQGQTDVDGRLELTLPSGPFRLELSITALDGSFTRTFQDQDGDDPEAWDDVAIHLPRPVQLLAPLEVTTTRVQLAWQRSHERAFREYRVYGHRNASALDESNAVLLFVGTDISHTSFVVGAGYEGGAPFVTANQHLHFRVYVQKDDGSLSGSNILHVKTPEWADEARFTRHYTLEPERNFAGTLPIRGVAYDGSALWFLYREESGGGFYDEDRLTLARLDPQTLAVLQSWTFWDHRQPRGLTWDGTSLWLYLEANDRKLARFNPTTGARDFEFVAGGAATSLAWSGTHLLLSTNGPSPSVTAVHPVTGAITDAWPSPFNQRASPGSGGIAHRAGETWLASPVDSAIVIMDDTGAHIGVTTSSHPFVYMAFMGDRLVGVTQESQVHVLNIEP</sequence>
<evidence type="ECO:0000313" key="3">
    <source>
        <dbReference type="Proteomes" id="UP000183760"/>
    </source>
</evidence>
<organism evidence="1 4">
    <name type="scientific">Myxococcus fulvus</name>
    <dbReference type="NCBI Taxonomy" id="33"/>
    <lineage>
        <taxon>Bacteria</taxon>
        <taxon>Pseudomonadati</taxon>
        <taxon>Myxococcota</taxon>
        <taxon>Myxococcia</taxon>
        <taxon>Myxococcales</taxon>
        <taxon>Cystobacterineae</taxon>
        <taxon>Myxococcaceae</taxon>
        <taxon>Myxococcus</taxon>
    </lineage>
</organism>
<proteinExistence type="predicted"/>
<evidence type="ECO:0000313" key="1">
    <source>
        <dbReference type="EMBL" id="GEN08848.1"/>
    </source>
</evidence>
<evidence type="ECO:0008006" key="5">
    <source>
        <dbReference type="Google" id="ProtNLM"/>
    </source>
</evidence>
<reference evidence="1 4" key="2">
    <citation type="submission" date="2019-07" db="EMBL/GenBank/DDBJ databases">
        <title>Whole genome shotgun sequence of Myxococcus fulvus NBRC 100333.</title>
        <authorList>
            <person name="Hosoyama A."/>
            <person name="Uohara A."/>
            <person name="Ohji S."/>
            <person name="Ichikawa N."/>
        </authorList>
    </citation>
    <scope>NUCLEOTIDE SEQUENCE [LARGE SCALE GENOMIC DNA]</scope>
    <source>
        <strain evidence="1 4">NBRC 100333</strain>
    </source>
</reference>
<dbReference type="InterPro" id="IPR015943">
    <property type="entry name" value="WD40/YVTN_repeat-like_dom_sf"/>
</dbReference>
<dbReference type="InterPro" id="IPR011044">
    <property type="entry name" value="Quino_amine_DH_bsu"/>
</dbReference>
<accession>A0A511T692</accession>
<dbReference type="EMBL" id="FOIB01000008">
    <property type="protein sequence ID" value="SEU29006.1"/>
    <property type="molecule type" value="Genomic_DNA"/>
</dbReference>
<dbReference type="PROSITE" id="PS51257">
    <property type="entry name" value="PROKAR_LIPOPROTEIN"/>
    <property type="match status" value="1"/>
</dbReference>
<dbReference type="Proteomes" id="UP000321514">
    <property type="component" value="Unassembled WGS sequence"/>
</dbReference>
<evidence type="ECO:0000313" key="2">
    <source>
        <dbReference type="EMBL" id="SEU29006.1"/>
    </source>
</evidence>
<dbReference type="AlphaFoldDB" id="A0A511T692"/>
<name>A0A511T692_MYXFU</name>
<protein>
    <recommendedName>
        <fullName evidence="5">Lipoprotein</fullName>
    </recommendedName>
</protein>